<evidence type="ECO:0000313" key="1">
    <source>
        <dbReference type="EMBL" id="MBC2844631.1"/>
    </source>
</evidence>
<reference evidence="1" key="1">
    <citation type="submission" date="2020-08" db="EMBL/GenBank/DDBJ databases">
        <title>Winogradskyella ouciana sp. nov., isolated from the hadal seawater of the Mariana Trench.</title>
        <authorList>
            <person name="He X."/>
        </authorList>
    </citation>
    <scope>NUCLEOTIDE SEQUENCE [LARGE SCALE GENOMIC DNA]</scope>
    <source>
        <strain evidence="1">KCTC 52348</strain>
    </source>
</reference>
<dbReference type="EMBL" id="JACLCP010000001">
    <property type="protein sequence ID" value="MBC2844631.1"/>
    <property type="molecule type" value="Genomic_DNA"/>
</dbReference>
<dbReference type="AlphaFoldDB" id="A0A842IPC3"/>
<dbReference type="RefSeq" id="WP_185788290.1">
    <property type="nucleotide sequence ID" value="NZ_JACLCP010000001.1"/>
</dbReference>
<evidence type="ECO:0000313" key="2">
    <source>
        <dbReference type="Proteomes" id="UP000533900"/>
    </source>
</evidence>
<sequence length="103" mass="12546">MKIEKKELLKVMSRLYDEIDLNFPKNINLNEDYYWNIESEYIFDVKKEPEMTIGQLTFDWEELSRLTSRSEESINYDLKRFAMILRYLEKESFAEWNSGKSVK</sequence>
<proteinExistence type="predicted"/>
<dbReference type="Proteomes" id="UP000533900">
    <property type="component" value="Unassembled WGS sequence"/>
</dbReference>
<gene>
    <name evidence="1" type="ORF">H7F21_05960</name>
</gene>
<comment type="caution">
    <text evidence="1">The sequence shown here is derived from an EMBL/GenBank/DDBJ whole genome shotgun (WGS) entry which is preliminary data.</text>
</comment>
<accession>A0A842IPC3</accession>
<organism evidence="1 2">
    <name type="scientific">Winogradskyella flava</name>
    <dbReference type="NCBI Taxonomy" id="1884876"/>
    <lineage>
        <taxon>Bacteria</taxon>
        <taxon>Pseudomonadati</taxon>
        <taxon>Bacteroidota</taxon>
        <taxon>Flavobacteriia</taxon>
        <taxon>Flavobacteriales</taxon>
        <taxon>Flavobacteriaceae</taxon>
        <taxon>Winogradskyella</taxon>
    </lineage>
</organism>
<name>A0A842IPC3_9FLAO</name>
<keyword evidence="2" id="KW-1185">Reference proteome</keyword>
<protein>
    <submittedName>
        <fullName evidence="1">Uncharacterized protein</fullName>
    </submittedName>
</protein>